<dbReference type="InterPro" id="IPR000276">
    <property type="entry name" value="GPCR_Rhodpsn"/>
</dbReference>
<dbReference type="STRING" id="158441.A0A226E4C1"/>
<evidence type="ECO:0000256" key="10">
    <source>
        <dbReference type="SAM" id="Phobius"/>
    </source>
</evidence>
<evidence type="ECO:0000256" key="5">
    <source>
        <dbReference type="ARBA" id="ARBA00023040"/>
    </source>
</evidence>
<comment type="caution">
    <text evidence="12">The sequence shown here is derived from an EMBL/GenBank/DDBJ whole genome shotgun (WGS) entry which is preliminary data.</text>
</comment>
<dbReference type="PROSITE" id="PS00237">
    <property type="entry name" value="G_PROTEIN_RECEP_F1_1"/>
    <property type="match status" value="1"/>
</dbReference>
<dbReference type="Gene3D" id="1.20.1070.10">
    <property type="entry name" value="Rhodopsin 7-helix transmembrane proteins"/>
    <property type="match status" value="1"/>
</dbReference>
<feature type="transmembrane region" description="Helical" evidence="10">
    <location>
        <begin position="320"/>
        <end position="340"/>
    </location>
</feature>
<keyword evidence="5 9" id="KW-0297">G-protein coupled receptor</keyword>
<dbReference type="OMA" id="PAHEYNR"/>
<evidence type="ECO:0000313" key="13">
    <source>
        <dbReference type="Proteomes" id="UP000198287"/>
    </source>
</evidence>
<organism evidence="12 13">
    <name type="scientific">Folsomia candida</name>
    <name type="common">Springtail</name>
    <dbReference type="NCBI Taxonomy" id="158441"/>
    <lineage>
        <taxon>Eukaryota</taxon>
        <taxon>Metazoa</taxon>
        <taxon>Ecdysozoa</taxon>
        <taxon>Arthropoda</taxon>
        <taxon>Hexapoda</taxon>
        <taxon>Collembola</taxon>
        <taxon>Entomobryomorpha</taxon>
        <taxon>Isotomoidea</taxon>
        <taxon>Isotomidae</taxon>
        <taxon>Proisotominae</taxon>
        <taxon>Folsomia</taxon>
    </lineage>
</organism>
<evidence type="ECO:0000259" key="11">
    <source>
        <dbReference type="PROSITE" id="PS50262"/>
    </source>
</evidence>
<evidence type="ECO:0000256" key="4">
    <source>
        <dbReference type="ARBA" id="ARBA00022989"/>
    </source>
</evidence>
<dbReference type="PRINTS" id="PR00237">
    <property type="entry name" value="GPCRRHODOPSN"/>
</dbReference>
<keyword evidence="7 9" id="KW-0675">Receptor</keyword>
<gene>
    <name evidence="12" type="ORF">Fcan01_12997</name>
</gene>
<name>A0A226E4C1_FOLCA</name>
<keyword evidence="6 10" id="KW-0472">Membrane</keyword>
<feature type="domain" description="G-protein coupled receptors family 1 profile" evidence="11">
    <location>
        <begin position="57"/>
        <end position="340"/>
    </location>
</feature>
<feature type="transmembrane region" description="Helical" evidence="10">
    <location>
        <begin position="120"/>
        <end position="141"/>
    </location>
</feature>
<feature type="transmembrane region" description="Helical" evidence="10">
    <location>
        <begin position="216"/>
        <end position="239"/>
    </location>
</feature>
<evidence type="ECO:0000256" key="8">
    <source>
        <dbReference type="ARBA" id="ARBA00023224"/>
    </source>
</evidence>
<feature type="transmembrane region" description="Helical" evidence="10">
    <location>
        <begin position="78"/>
        <end position="100"/>
    </location>
</feature>
<keyword evidence="3 9" id="KW-0812">Transmembrane</keyword>
<evidence type="ECO:0000313" key="12">
    <source>
        <dbReference type="EMBL" id="OXA52120.1"/>
    </source>
</evidence>
<dbReference type="EMBL" id="LNIX01000007">
    <property type="protein sequence ID" value="OXA52120.1"/>
    <property type="molecule type" value="Genomic_DNA"/>
</dbReference>
<accession>A0A226E4C1</accession>
<evidence type="ECO:0000256" key="1">
    <source>
        <dbReference type="ARBA" id="ARBA00004141"/>
    </source>
</evidence>
<protein>
    <submittedName>
        <fullName evidence="12">Neuropeptide Y receptor</fullName>
    </submittedName>
</protein>
<keyword evidence="8 9" id="KW-0807">Transducer</keyword>
<comment type="subcellular location">
    <subcellularLocation>
        <location evidence="1">Membrane</location>
        <topology evidence="1">Multi-pass membrane protein</topology>
    </subcellularLocation>
</comment>
<keyword evidence="13" id="KW-1185">Reference proteome</keyword>
<comment type="similarity">
    <text evidence="2 9">Belongs to the G-protein coupled receptor 1 family.</text>
</comment>
<proteinExistence type="inferred from homology"/>
<evidence type="ECO:0000256" key="2">
    <source>
        <dbReference type="ARBA" id="ARBA00010663"/>
    </source>
</evidence>
<dbReference type="PANTHER" id="PTHR45695">
    <property type="entry name" value="LEUCOKININ RECEPTOR-RELATED"/>
    <property type="match status" value="1"/>
</dbReference>
<dbReference type="OrthoDB" id="9996086at2759"/>
<feature type="transmembrane region" description="Helical" evidence="10">
    <location>
        <begin position="280"/>
        <end position="304"/>
    </location>
</feature>
<feature type="transmembrane region" description="Helical" evidence="10">
    <location>
        <begin position="41"/>
        <end position="66"/>
    </location>
</feature>
<evidence type="ECO:0000256" key="6">
    <source>
        <dbReference type="ARBA" id="ARBA00023136"/>
    </source>
</evidence>
<dbReference type="Pfam" id="PF00001">
    <property type="entry name" value="7tm_1"/>
    <property type="match status" value="1"/>
</dbReference>
<dbReference type="SUPFAM" id="SSF81321">
    <property type="entry name" value="Family A G protein-coupled receptor-like"/>
    <property type="match status" value="1"/>
</dbReference>
<sequence>MGNSNDHPDQDLDYNFNHTYDNETIYPLLLAPFTYPPEFHLLLHTLYTVTLLAAVIGNLLVILVVLTIPKMRTNSNFLIANLAVGDMLTILCVPFGYISILLQSWSFGEVLCHLVTPLTVVFVFVSAWTLVMLSLERWWVIVRWDKGQNRGCCGGGRWGEGVVGWVIGGVWVGSILVSLPVWVVVGLREVHEGEEEGEPGRILCEEIGWPRPDLRLAYTLTLLLLQYFIPIFVLIFTYGRIAIEIWWKKTSPVLEGSSNSGIMNKSVREERLNRAKRRTISTLILVVTCYTLSWLPLNLLYLYLEIIQDVESDPFPRVEYAYVLCHWLAMTHSCLNPLIYGSNERFREGFVLVFRKCTGRGRRGDGARGVVALFLT</sequence>
<dbReference type="AlphaFoldDB" id="A0A226E4C1"/>
<evidence type="ECO:0000256" key="9">
    <source>
        <dbReference type="RuleBase" id="RU000688"/>
    </source>
</evidence>
<evidence type="ECO:0000256" key="3">
    <source>
        <dbReference type="ARBA" id="ARBA00022692"/>
    </source>
</evidence>
<evidence type="ECO:0000256" key="7">
    <source>
        <dbReference type="ARBA" id="ARBA00023170"/>
    </source>
</evidence>
<dbReference type="GO" id="GO:0005886">
    <property type="term" value="C:plasma membrane"/>
    <property type="evidence" value="ECO:0007669"/>
    <property type="project" value="TreeGrafter"/>
</dbReference>
<dbReference type="PANTHER" id="PTHR45695:SF9">
    <property type="entry name" value="LEUCOKININ RECEPTOR"/>
    <property type="match status" value="1"/>
</dbReference>
<dbReference type="InterPro" id="IPR017452">
    <property type="entry name" value="GPCR_Rhodpsn_7TM"/>
</dbReference>
<reference evidence="12 13" key="1">
    <citation type="submission" date="2015-12" db="EMBL/GenBank/DDBJ databases">
        <title>The genome of Folsomia candida.</title>
        <authorList>
            <person name="Faddeeva A."/>
            <person name="Derks M.F."/>
            <person name="Anvar Y."/>
            <person name="Smit S."/>
            <person name="Van Straalen N."/>
            <person name="Roelofs D."/>
        </authorList>
    </citation>
    <scope>NUCLEOTIDE SEQUENCE [LARGE SCALE GENOMIC DNA]</scope>
    <source>
        <strain evidence="12 13">VU population</strain>
        <tissue evidence="12">Whole body</tissue>
    </source>
</reference>
<dbReference type="Proteomes" id="UP000198287">
    <property type="component" value="Unassembled WGS sequence"/>
</dbReference>
<keyword evidence="4 10" id="KW-1133">Transmembrane helix</keyword>
<dbReference type="GO" id="GO:0004930">
    <property type="term" value="F:G protein-coupled receptor activity"/>
    <property type="evidence" value="ECO:0007669"/>
    <property type="project" value="UniProtKB-KW"/>
</dbReference>
<dbReference type="PROSITE" id="PS50262">
    <property type="entry name" value="G_PROTEIN_RECEP_F1_2"/>
    <property type="match status" value="1"/>
</dbReference>
<feature type="transmembrane region" description="Helical" evidence="10">
    <location>
        <begin position="162"/>
        <end position="185"/>
    </location>
</feature>